<evidence type="ECO:0000313" key="2">
    <source>
        <dbReference type="Proteomes" id="UP000828390"/>
    </source>
</evidence>
<organism evidence="1 2">
    <name type="scientific">Dreissena polymorpha</name>
    <name type="common">Zebra mussel</name>
    <name type="synonym">Mytilus polymorpha</name>
    <dbReference type="NCBI Taxonomy" id="45954"/>
    <lineage>
        <taxon>Eukaryota</taxon>
        <taxon>Metazoa</taxon>
        <taxon>Spiralia</taxon>
        <taxon>Lophotrochozoa</taxon>
        <taxon>Mollusca</taxon>
        <taxon>Bivalvia</taxon>
        <taxon>Autobranchia</taxon>
        <taxon>Heteroconchia</taxon>
        <taxon>Euheterodonta</taxon>
        <taxon>Imparidentia</taxon>
        <taxon>Neoheterodontei</taxon>
        <taxon>Myida</taxon>
        <taxon>Dreissenoidea</taxon>
        <taxon>Dreissenidae</taxon>
        <taxon>Dreissena</taxon>
    </lineage>
</organism>
<reference evidence="1" key="1">
    <citation type="journal article" date="2019" name="bioRxiv">
        <title>The Genome of the Zebra Mussel, Dreissena polymorpha: A Resource for Invasive Species Research.</title>
        <authorList>
            <person name="McCartney M.A."/>
            <person name="Auch B."/>
            <person name="Kono T."/>
            <person name="Mallez S."/>
            <person name="Zhang Y."/>
            <person name="Obille A."/>
            <person name="Becker A."/>
            <person name="Abrahante J.E."/>
            <person name="Garbe J."/>
            <person name="Badalamenti J.P."/>
            <person name="Herman A."/>
            <person name="Mangelson H."/>
            <person name="Liachko I."/>
            <person name="Sullivan S."/>
            <person name="Sone E.D."/>
            <person name="Koren S."/>
            <person name="Silverstein K.A.T."/>
            <person name="Beckman K.B."/>
            <person name="Gohl D.M."/>
        </authorList>
    </citation>
    <scope>NUCLEOTIDE SEQUENCE</scope>
    <source>
        <strain evidence="1">Duluth1</strain>
        <tissue evidence="1">Whole animal</tissue>
    </source>
</reference>
<sequence length="96" mass="11295">MKVVLDKNLVSKYRKVKPKTRYFFVIIDGTTTCSDRVNGTMENLMRGGVRERKGQLSRAAKSLYSIRIGRRTWLFPRRRKRLVRIIRVPIDVSRQG</sequence>
<accession>A0A9D4E458</accession>
<dbReference type="AlphaFoldDB" id="A0A9D4E458"/>
<comment type="caution">
    <text evidence="1">The sequence shown here is derived from an EMBL/GenBank/DDBJ whole genome shotgun (WGS) entry which is preliminary data.</text>
</comment>
<evidence type="ECO:0000313" key="1">
    <source>
        <dbReference type="EMBL" id="KAH3771407.1"/>
    </source>
</evidence>
<gene>
    <name evidence="1" type="ORF">DPMN_172724</name>
</gene>
<name>A0A9D4E458_DREPO</name>
<dbReference type="EMBL" id="JAIWYP010000009">
    <property type="protein sequence ID" value="KAH3771407.1"/>
    <property type="molecule type" value="Genomic_DNA"/>
</dbReference>
<dbReference type="Proteomes" id="UP000828390">
    <property type="component" value="Unassembled WGS sequence"/>
</dbReference>
<proteinExistence type="predicted"/>
<reference evidence="1" key="2">
    <citation type="submission" date="2020-11" db="EMBL/GenBank/DDBJ databases">
        <authorList>
            <person name="McCartney M.A."/>
            <person name="Auch B."/>
            <person name="Kono T."/>
            <person name="Mallez S."/>
            <person name="Becker A."/>
            <person name="Gohl D.M."/>
            <person name="Silverstein K.A.T."/>
            <person name="Koren S."/>
            <person name="Bechman K.B."/>
            <person name="Herman A."/>
            <person name="Abrahante J.E."/>
            <person name="Garbe J."/>
        </authorList>
    </citation>
    <scope>NUCLEOTIDE SEQUENCE</scope>
    <source>
        <strain evidence="1">Duluth1</strain>
        <tissue evidence="1">Whole animal</tissue>
    </source>
</reference>
<protein>
    <submittedName>
        <fullName evidence="1">Uncharacterized protein</fullName>
    </submittedName>
</protein>
<keyword evidence="2" id="KW-1185">Reference proteome</keyword>